<gene>
    <name evidence="6" type="primary">gatE</name>
    <name evidence="8" type="ORF">CXX69_00500</name>
</gene>
<dbReference type="InterPro" id="IPR004414">
    <property type="entry name" value="GatE"/>
</dbReference>
<dbReference type="EC" id="6.3.5.-" evidence="6"/>
<dbReference type="GO" id="GO:0005524">
    <property type="term" value="F:ATP binding"/>
    <property type="evidence" value="ECO:0007669"/>
    <property type="project" value="UniProtKB-KW"/>
</dbReference>
<dbReference type="SUPFAM" id="SSF55931">
    <property type="entry name" value="Glutamine synthetase/guanido kinase"/>
    <property type="match status" value="1"/>
</dbReference>
<comment type="function">
    <text evidence="6">Allows the formation of correctly charged Gln-tRNA(Gln) through the transamidation of misacylated Glu-tRNA(Gln) in organisms which lack glutaminyl-tRNA synthetase. The reaction takes place in the presence of glutamine and ATP through an activated gamma-phospho-Glu-tRNA(Gln). The GatDE system is specific for glutamate and does not act on aspartate.</text>
</comment>
<dbReference type="GO" id="GO:0006412">
    <property type="term" value="P:translation"/>
    <property type="evidence" value="ECO:0007669"/>
    <property type="project" value="UniProtKB-UniRule"/>
</dbReference>
<dbReference type="Gene3D" id="1.10.10.410">
    <property type="match status" value="1"/>
</dbReference>
<dbReference type="Proteomes" id="UP000248161">
    <property type="component" value="Unassembled WGS sequence"/>
</dbReference>
<dbReference type="AlphaFoldDB" id="A0A2V3HUE9"/>
<organism evidence="8 9">
    <name type="scientific">Candidatus Thalassarchaeum betae</name>
    <dbReference type="NCBI Taxonomy" id="2599289"/>
    <lineage>
        <taxon>Archaea</taxon>
        <taxon>Methanobacteriati</taxon>
        <taxon>Thermoplasmatota</taxon>
        <taxon>Candidatus Poseidoniia</taxon>
        <taxon>Candidatus Poseidoniales</taxon>
        <taxon>Candidatus Thalassarchaeaceae</taxon>
        <taxon>Candidatus Thalassarchaeum</taxon>
    </lineage>
</organism>
<comment type="similarity">
    <text evidence="6">Belongs to the GatB/GatE family. GatE subfamily.</text>
</comment>
<dbReference type="EMBL" id="PSPG01000001">
    <property type="protein sequence ID" value="PXF22449.1"/>
    <property type="molecule type" value="Genomic_DNA"/>
</dbReference>
<proteinExistence type="inferred from homology"/>
<dbReference type="GO" id="GO:0070681">
    <property type="term" value="P:glutaminyl-tRNAGln biosynthesis via transamidation"/>
    <property type="evidence" value="ECO:0007669"/>
    <property type="project" value="TreeGrafter"/>
</dbReference>
<dbReference type="InterPro" id="IPR014746">
    <property type="entry name" value="Gln_synth/guanido_kin_cat_dom"/>
</dbReference>
<dbReference type="Pfam" id="PF02934">
    <property type="entry name" value="GatB_N"/>
    <property type="match status" value="1"/>
</dbReference>
<comment type="subunit">
    <text evidence="6">Heterodimer of GatD and GatE.</text>
</comment>
<dbReference type="SMART" id="SM00845">
    <property type="entry name" value="GatB_Yqey"/>
    <property type="match status" value="1"/>
</dbReference>
<dbReference type="GO" id="GO:0004812">
    <property type="term" value="F:aminoacyl-tRNA ligase activity"/>
    <property type="evidence" value="ECO:0007669"/>
    <property type="project" value="InterPro"/>
</dbReference>
<comment type="caution">
    <text evidence="8">The sequence shown here is derived from an EMBL/GenBank/DDBJ whole genome shotgun (WGS) entry which is preliminary data.</text>
</comment>
<dbReference type="NCBIfam" id="NF003107">
    <property type="entry name" value="PRK04028.1"/>
    <property type="match status" value="1"/>
</dbReference>
<evidence type="ECO:0000256" key="3">
    <source>
        <dbReference type="ARBA" id="ARBA00022840"/>
    </source>
</evidence>
<evidence type="ECO:0000256" key="6">
    <source>
        <dbReference type="HAMAP-Rule" id="MF_00588"/>
    </source>
</evidence>
<sequence>MEPLGDVTDSGNLDPVGLGFMCGLEIHQQLATGKLHSRMPSKLFDHSIDEVPDDWSRSNRRLRASEGEAGQIDVAARFEQRRNRSFVYVQPPNAGLIELDEAPPLEHDPEAVDVVLTMAAMMEAKPVPALQAMRKTVVDGSNTSGFQRTTLIATDGSVVTPTGEVGVDVICLEEDSARRLDTQSSSSGETVVYTLDRLGMPLVEVATAPDVQTPEHAKETALTLGTLLRDTRRVRRGLGSIRQDLNVSIACGDRVEIKGCQDLDWIPRIISLEMARQLHMYRLANQLRDEAALPPLPPNRDDDEVPVENRVAAAATSRLPLEIHDLSDLFANCESDVVRRSLGDGSVMQGVALAGFAGKLGRMETDSEGAQLPRLGRELASAAKLAGVAGIFHSDELPAYGITEPEVGAVRDSLSLDDSDAFVLCVAPAWQSELALESAIQRARRAYHRIPREVRNVVIRRGQPEDGTTTAMRPLPGGARMYPETDIPVLEITLEHWDGIRENLPLNGEQRRARLHKHDLSDNQVEAILGAELDDVLITAVEGGPCGCPPLPAKAWASTLLENARAGVAEGTDRSEDEVPWPVLTLAVHAREEDIITREGLIPLARKLWLEGPSFTDTEFDQRLEWFAAQAEEAGFTPADTGAVELAVDEAIAESMDMIKERGMSAMGPLMGFVMQKLGGSADGKTVSEILRRKISELDG</sequence>
<name>A0A2V3HUE9_9ARCH</name>
<evidence type="ECO:0000256" key="2">
    <source>
        <dbReference type="ARBA" id="ARBA00022741"/>
    </source>
</evidence>
<dbReference type="InterPro" id="IPR003789">
    <property type="entry name" value="Asn/Gln_tRNA_amidoTrase-B-like"/>
</dbReference>
<evidence type="ECO:0000313" key="8">
    <source>
        <dbReference type="EMBL" id="PXF22449.1"/>
    </source>
</evidence>
<evidence type="ECO:0000313" key="9">
    <source>
        <dbReference type="Proteomes" id="UP000248161"/>
    </source>
</evidence>
<dbReference type="InterPro" id="IPR017958">
    <property type="entry name" value="Gln-tRNA_amidoTrfase_suB_CS"/>
</dbReference>
<evidence type="ECO:0000256" key="5">
    <source>
        <dbReference type="ARBA" id="ARBA00047913"/>
    </source>
</evidence>
<keyword evidence="1 6" id="KW-0436">Ligase</keyword>
<dbReference type="PANTHER" id="PTHR11659:SF2">
    <property type="entry name" value="GLUTAMYL-TRNA(GLN) AMIDOTRANSFERASE SUBUNIT E"/>
    <property type="match status" value="1"/>
</dbReference>
<keyword evidence="4 6" id="KW-0648">Protein biosynthesis</keyword>
<dbReference type="GO" id="GO:0050567">
    <property type="term" value="F:glutaminyl-tRNA synthase (glutamine-hydrolyzing) activity"/>
    <property type="evidence" value="ECO:0007669"/>
    <property type="project" value="UniProtKB-UniRule"/>
</dbReference>
<feature type="domain" description="Asn/Gln amidotransferase" evidence="7">
    <location>
        <begin position="535"/>
        <end position="695"/>
    </location>
</feature>
<protein>
    <recommendedName>
        <fullName evidence="6">Glutamyl-tRNA(Gln) amidotransferase subunit E</fullName>
        <shortName evidence="6">Glu-ADT subunit E</shortName>
        <ecNumber evidence="6">6.3.5.-</ecNumber>
    </recommendedName>
</protein>
<dbReference type="PANTHER" id="PTHR11659">
    <property type="entry name" value="GLUTAMYL-TRNA GLN AMIDOTRANSFERASE SUBUNIT B MITOCHONDRIAL AND PROKARYOTIC PET112-RELATED"/>
    <property type="match status" value="1"/>
</dbReference>
<dbReference type="InterPro" id="IPR006075">
    <property type="entry name" value="Asn/Gln-tRNA_Trfase_suB/E_cat"/>
</dbReference>
<keyword evidence="3 6" id="KW-0067">ATP-binding</keyword>
<keyword evidence="2 6" id="KW-0547">Nucleotide-binding</keyword>
<dbReference type="Pfam" id="PF02637">
    <property type="entry name" value="GatB_Yqey"/>
    <property type="match status" value="1"/>
</dbReference>
<dbReference type="InterPro" id="IPR017959">
    <property type="entry name" value="Asn/Gln-tRNA_amidoTrfase_suB/E"/>
</dbReference>
<dbReference type="Gene3D" id="3.30.1360.30">
    <property type="entry name" value="GAD-like domain"/>
    <property type="match status" value="1"/>
</dbReference>
<evidence type="ECO:0000256" key="1">
    <source>
        <dbReference type="ARBA" id="ARBA00022598"/>
    </source>
</evidence>
<evidence type="ECO:0000256" key="4">
    <source>
        <dbReference type="ARBA" id="ARBA00022917"/>
    </source>
</evidence>
<dbReference type="SUPFAM" id="SSF89095">
    <property type="entry name" value="GatB/YqeY motif"/>
    <property type="match status" value="1"/>
</dbReference>
<dbReference type="PROSITE" id="PS01234">
    <property type="entry name" value="GATB"/>
    <property type="match status" value="1"/>
</dbReference>
<reference evidence="8 9" key="1">
    <citation type="journal article" date="2015" name="Nat. Commun.">
        <title>Genomic and transcriptomic evidence for scavenging of diverse organic compounds by widespread deep-sea archaea.</title>
        <authorList>
            <person name="Li M."/>
            <person name="Baker B.J."/>
            <person name="Anantharaman K."/>
            <person name="Jain S."/>
            <person name="Breier J.A."/>
            <person name="Dick G.J."/>
        </authorList>
    </citation>
    <scope>NUCLEOTIDE SEQUENCE [LARGE SCALE GENOMIC DNA]</scope>
    <source>
        <strain evidence="8">Cayman_51_deep</strain>
    </source>
</reference>
<dbReference type="InterPro" id="IPR004115">
    <property type="entry name" value="GAD-like_sf"/>
</dbReference>
<dbReference type="GO" id="GO:0005737">
    <property type="term" value="C:cytoplasm"/>
    <property type="evidence" value="ECO:0007669"/>
    <property type="project" value="InterPro"/>
</dbReference>
<dbReference type="InterPro" id="IPR023168">
    <property type="entry name" value="GatB_Yqey_C_2"/>
</dbReference>
<comment type="catalytic activity">
    <reaction evidence="5 6">
        <text>L-glutamyl-tRNA(Gln) + L-glutamine + ATP + H2O = L-glutaminyl-tRNA(Gln) + L-glutamate + ADP + phosphate + H(+)</text>
        <dbReference type="Rhea" id="RHEA:17521"/>
        <dbReference type="Rhea" id="RHEA-COMP:9681"/>
        <dbReference type="Rhea" id="RHEA-COMP:9684"/>
        <dbReference type="ChEBI" id="CHEBI:15377"/>
        <dbReference type="ChEBI" id="CHEBI:15378"/>
        <dbReference type="ChEBI" id="CHEBI:29985"/>
        <dbReference type="ChEBI" id="CHEBI:30616"/>
        <dbReference type="ChEBI" id="CHEBI:43474"/>
        <dbReference type="ChEBI" id="CHEBI:58359"/>
        <dbReference type="ChEBI" id="CHEBI:78520"/>
        <dbReference type="ChEBI" id="CHEBI:78521"/>
        <dbReference type="ChEBI" id="CHEBI:456216"/>
    </reaction>
</comment>
<accession>A0A2V3HUE9</accession>
<dbReference type="GO" id="GO:0016740">
    <property type="term" value="F:transferase activity"/>
    <property type="evidence" value="ECO:0007669"/>
    <property type="project" value="UniProtKB-KW"/>
</dbReference>
<dbReference type="SUPFAM" id="SSF55261">
    <property type="entry name" value="GAD domain-like"/>
    <property type="match status" value="1"/>
</dbReference>
<dbReference type="InterPro" id="IPR018027">
    <property type="entry name" value="Asn/Gln_amidotransferase"/>
</dbReference>
<evidence type="ECO:0000259" key="7">
    <source>
        <dbReference type="SMART" id="SM00845"/>
    </source>
</evidence>
<keyword evidence="8" id="KW-0808">Transferase</keyword>
<dbReference type="HAMAP" id="MF_00588">
    <property type="entry name" value="GatE"/>
    <property type="match status" value="1"/>
</dbReference>